<dbReference type="EMBL" id="JBBNAF010000010">
    <property type="protein sequence ID" value="KAK9108111.1"/>
    <property type="molecule type" value="Genomic_DNA"/>
</dbReference>
<protein>
    <submittedName>
        <fullName evidence="1">Uncharacterized protein</fullName>
    </submittedName>
</protein>
<dbReference type="InterPro" id="IPR006476">
    <property type="entry name" value="CHP01589_pln"/>
</dbReference>
<dbReference type="PANTHER" id="PTHR31871">
    <property type="entry name" value="OS02G0137100 PROTEIN"/>
    <property type="match status" value="1"/>
</dbReference>
<organism evidence="1 2">
    <name type="scientific">Stephania yunnanensis</name>
    <dbReference type="NCBI Taxonomy" id="152371"/>
    <lineage>
        <taxon>Eukaryota</taxon>
        <taxon>Viridiplantae</taxon>
        <taxon>Streptophyta</taxon>
        <taxon>Embryophyta</taxon>
        <taxon>Tracheophyta</taxon>
        <taxon>Spermatophyta</taxon>
        <taxon>Magnoliopsida</taxon>
        <taxon>Ranunculales</taxon>
        <taxon>Menispermaceae</taxon>
        <taxon>Menispermoideae</taxon>
        <taxon>Cissampelideae</taxon>
        <taxon>Stephania</taxon>
    </lineage>
</organism>
<dbReference type="Pfam" id="PF09713">
    <property type="entry name" value="A_thal_3526"/>
    <property type="match status" value="1"/>
</dbReference>
<evidence type="ECO:0000313" key="2">
    <source>
        <dbReference type="Proteomes" id="UP001420932"/>
    </source>
</evidence>
<name>A0AAP0FA93_9MAGN</name>
<gene>
    <name evidence="1" type="ORF">Syun_024122</name>
</gene>
<reference evidence="1 2" key="1">
    <citation type="submission" date="2024-01" db="EMBL/GenBank/DDBJ databases">
        <title>Genome assemblies of Stephania.</title>
        <authorList>
            <person name="Yang L."/>
        </authorList>
    </citation>
    <scope>NUCLEOTIDE SEQUENCE [LARGE SCALE GENOMIC DNA]</scope>
    <source>
        <strain evidence="1">YNDBR</strain>
        <tissue evidence="1">Leaf</tissue>
    </source>
</reference>
<proteinExistence type="predicted"/>
<dbReference type="PANTHER" id="PTHR31871:SF5">
    <property type="entry name" value="TRANSMEMBRANE PROTEIN"/>
    <property type="match status" value="1"/>
</dbReference>
<dbReference type="Proteomes" id="UP001420932">
    <property type="component" value="Unassembled WGS sequence"/>
</dbReference>
<evidence type="ECO:0000313" key="1">
    <source>
        <dbReference type="EMBL" id="KAK9108111.1"/>
    </source>
</evidence>
<comment type="caution">
    <text evidence="1">The sequence shown here is derived from an EMBL/GenBank/DDBJ whole genome shotgun (WGS) entry which is preliminary data.</text>
</comment>
<keyword evidence="2" id="KW-1185">Reference proteome</keyword>
<accession>A0AAP0FA93</accession>
<dbReference type="AlphaFoldDB" id="A0AAP0FA93"/>
<sequence>MNRDDCVKALARHASIRPLVTLTVWKELIRVNENFFQTYFHSLSPRAFNNCRLAQRLMPGNRSMVVKKNNPNKFSRKRIYY</sequence>